<protein>
    <submittedName>
        <fullName evidence="2">Jg18596 protein</fullName>
    </submittedName>
</protein>
<keyword evidence="1" id="KW-0732">Signal</keyword>
<accession>A0A8S4R5J7</accession>
<feature type="chain" id="PRO_5035945386" evidence="1">
    <location>
        <begin position="22"/>
        <end position="194"/>
    </location>
</feature>
<proteinExistence type="predicted"/>
<dbReference type="Proteomes" id="UP000838756">
    <property type="component" value="Unassembled WGS sequence"/>
</dbReference>
<comment type="caution">
    <text evidence="2">The sequence shown here is derived from an EMBL/GenBank/DDBJ whole genome shotgun (WGS) entry which is preliminary data.</text>
</comment>
<dbReference type="EMBL" id="CAKXAJ010024814">
    <property type="protein sequence ID" value="CAH2230493.1"/>
    <property type="molecule type" value="Genomic_DNA"/>
</dbReference>
<dbReference type="AlphaFoldDB" id="A0A8S4R5J7"/>
<evidence type="ECO:0000313" key="3">
    <source>
        <dbReference type="Proteomes" id="UP000838756"/>
    </source>
</evidence>
<feature type="signal peptide" evidence="1">
    <location>
        <begin position="1"/>
        <end position="21"/>
    </location>
</feature>
<reference evidence="2" key="1">
    <citation type="submission" date="2022-03" db="EMBL/GenBank/DDBJ databases">
        <authorList>
            <person name="Lindestad O."/>
        </authorList>
    </citation>
    <scope>NUCLEOTIDE SEQUENCE</scope>
</reference>
<evidence type="ECO:0000256" key="1">
    <source>
        <dbReference type="SAM" id="SignalP"/>
    </source>
</evidence>
<evidence type="ECO:0000313" key="2">
    <source>
        <dbReference type="EMBL" id="CAH2230493.1"/>
    </source>
</evidence>
<gene>
    <name evidence="2" type="primary">jg18596</name>
    <name evidence="2" type="ORF">PAEG_LOCUS9703</name>
</gene>
<dbReference type="OrthoDB" id="10307928at2759"/>
<sequence length="194" mass="21275">MFAKTLILTAVLSVAAAGIIAQPHYSSAAAVSSQSIVRHDQPHGIVAAAPVAYHAAPVAYQAAPVAYQAAPVAYRSAPVAYAAPAHYAAPTLNKCYYGYFRHIMQGLQALESTKIEPVLNPYYVKIPRVHLNNAHSRQIAHGQKKALENGNLKRIHLNKHKHKFVPDIDVLLYQKSFLFPDKSFITNRSKPTTL</sequence>
<keyword evidence="3" id="KW-1185">Reference proteome</keyword>
<name>A0A8S4R5J7_9NEOP</name>
<organism evidence="2 3">
    <name type="scientific">Pararge aegeria aegeria</name>
    <dbReference type="NCBI Taxonomy" id="348720"/>
    <lineage>
        <taxon>Eukaryota</taxon>
        <taxon>Metazoa</taxon>
        <taxon>Ecdysozoa</taxon>
        <taxon>Arthropoda</taxon>
        <taxon>Hexapoda</taxon>
        <taxon>Insecta</taxon>
        <taxon>Pterygota</taxon>
        <taxon>Neoptera</taxon>
        <taxon>Endopterygota</taxon>
        <taxon>Lepidoptera</taxon>
        <taxon>Glossata</taxon>
        <taxon>Ditrysia</taxon>
        <taxon>Papilionoidea</taxon>
        <taxon>Nymphalidae</taxon>
        <taxon>Satyrinae</taxon>
        <taxon>Satyrini</taxon>
        <taxon>Parargina</taxon>
        <taxon>Pararge</taxon>
    </lineage>
</organism>